<feature type="signal peptide" evidence="1">
    <location>
        <begin position="1"/>
        <end position="17"/>
    </location>
</feature>
<name>A0AAW0LB33_QUESU</name>
<evidence type="ECO:0000256" key="1">
    <source>
        <dbReference type="SAM" id="SignalP"/>
    </source>
</evidence>
<dbReference type="EMBL" id="PKMF04000139">
    <property type="protein sequence ID" value="KAK7847581.1"/>
    <property type="molecule type" value="Genomic_DNA"/>
</dbReference>
<comment type="caution">
    <text evidence="2">The sequence shown here is derived from an EMBL/GenBank/DDBJ whole genome shotgun (WGS) entry which is preliminary data.</text>
</comment>
<evidence type="ECO:0000313" key="2">
    <source>
        <dbReference type="EMBL" id="KAK7847581.1"/>
    </source>
</evidence>
<protein>
    <submittedName>
        <fullName evidence="2">Nad(P)h-quinone oxidoreductase subunit 2 b</fullName>
    </submittedName>
</protein>
<feature type="chain" id="PRO_5043956817" evidence="1">
    <location>
        <begin position="18"/>
        <end position="44"/>
    </location>
</feature>
<sequence length="44" mass="4939">MNLGTFACIVLFGLCTGTENIRDYAGLYTKDPFWLSLSPYVSYP</sequence>
<keyword evidence="3" id="KW-1185">Reference proteome</keyword>
<dbReference type="Proteomes" id="UP000237347">
    <property type="component" value="Unassembled WGS sequence"/>
</dbReference>
<dbReference type="AlphaFoldDB" id="A0AAW0LB33"/>
<reference evidence="2 3" key="1">
    <citation type="journal article" date="2018" name="Sci. Data">
        <title>The draft genome sequence of cork oak.</title>
        <authorList>
            <person name="Ramos A.M."/>
            <person name="Usie A."/>
            <person name="Barbosa P."/>
            <person name="Barros P.M."/>
            <person name="Capote T."/>
            <person name="Chaves I."/>
            <person name="Simoes F."/>
            <person name="Abreu I."/>
            <person name="Carrasquinho I."/>
            <person name="Faro C."/>
            <person name="Guimaraes J.B."/>
            <person name="Mendonca D."/>
            <person name="Nobrega F."/>
            <person name="Rodrigues L."/>
            <person name="Saibo N.J.M."/>
            <person name="Varela M.C."/>
            <person name="Egas C."/>
            <person name="Matos J."/>
            <person name="Miguel C.M."/>
            <person name="Oliveira M.M."/>
            <person name="Ricardo C.P."/>
            <person name="Goncalves S."/>
        </authorList>
    </citation>
    <scope>NUCLEOTIDE SEQUENCE [LARGE SCALE GENOMIC DNA]</scope>
    <source>
        <strain evidence="3">cv. HL8</strain>
    </source>
</reference>
<gene>
    <name evidence="2" type="primary">ndhB2_0</name>
    <name evidence="2" type="ORF">CFP56_006437</name>
</gene>
<proteinExistence type="predicted"/>
<organism evidence="2 3">
    <name type="scientific">Quercus suber</name>
    <name type="common">Cork oak</name>
    <dbReference type="NCBI Taxonomy" id="58331"/>
    <lineage>
        <taxon>Eukaryota</taxon>
        <taxon>Viridiplantae</taxon>
        <taxon>Streptophyta</taxon>
        <taxon>Embryophyta</taxon>
        <taxon>Tracheophyta</taxon>
        <taxon>Spermatophyta</taxon>
        <taxon>Magnoliopsida</taxon>
        <taxon>eudicotyledons</taxon>
        <taxon>Gunneridae</taxon>
        <taxon>Pentapetalae</taxon>
        <taxon>rosids</taxon>
        <taxon>fabids</taxon>
        <taxon>Fagales</taxon>
        <taxon>Fagaceae</taxon>
        <taxon>Quercus</taxon>
    </lineage>
</organism>
<accession>A0AAW0LB33</accession>
<evidence type="ECO:0000313" key="3">
    <source>
        <dbReference type="Proteomes" id="UP000237347"/>
    </source>
</evidence>
<keyword evidence="1" id="KW-0732">Signal</keyword>